<reference evidence="2" key="2">
    <citation type="submission" date="2023-06" db="EMBL/GenBank/DDBJ databases">
        <authorList>
            <consortium name="Lawrence Berkeley National Laboratory"/>
            <person name="Haridas S."/>
            <person name="Hensen N."/>
            <person name="Bonometti L."/>
            <person name="Westerberg I."/>
            <person name="Brannstrom I.O."/>
            <person name="Guillou S."/>
            <person name="Cros-Aarteil S."/>
            <person name="Calhoun S."/>
            <person name="Kuo A."/>
            <person name="Mondo S."/>
            <person name="Pangilinan J."/>
            <person name="Riley R."/>
            <person name="LaButti K."/>
            <person name="Andreopoulos B."/>
            <person name="Lipzen A."/>
            <person name="Chen C."/>
            <person name="Yanf M."/>
            <person name="Daum C."/>
            <person name="Ng V."/>
            <person name="Clum A."/>
            <person name="Steindorff A."/>
            <person name="Ohm R."/>
            <person name="Martin F."/>
            <person name="Silar P."/>
            <person name="Natvig D."/>
            <person name="Lalanne C."/>
            <person name="Gautier V."/>
            <person name="Ament-velasquez S.L."/>
            <person name="Kruys A."/>
            <person name="Hutchinson M.I."/>
            <person name="Powell A.J."/>
            <person name="Barry K."/>
            <person name="Miller A.N."/>
            <person name="Grigoriev I.V."/>
            <person name="Debuchy R."/>
            <person name="Gladieux P."/>
            <person name="Thoren M.H."/>
            <person name="Johannesson H."/>
        </authorList>
    </citation>
    <scope>NUCLEOTIDE SEQUENCE</scope>
    <source>
        <strain evidence="2">CBS 232.78</strain>
    </source>
</reference>
<reference evidence="2" key="1">
    <citation type="journal article" date="2023" name="Mol. Phylogenet. Evol.">
        <title>Genome-scale phylogeny and comparative genomics of the fungal order Sordariales.</title>
        <authorList>
            <person name="Hensen N."/>
            <person name="Bonometti L."/>
            <person name="Westerberg I."/>
            <person name="Brannstrom I.O."/>
            <person name="Guillou S."/>
            <person name="Cros-Aarteil S."/>
            <person name="Calhoun S."/>
            <person name="Haridas S."/>
            <person name="Kuo A."/>
            <person name="Mondo S."/>
            <person name="Pangilinan J."/>
            <person name="Riley R."/>
            <person name="LaButti K."/>
            <person name="Andreopoulos B."/>
            <person name="Lipzen A."/>
            <person name="Chen C."/>
            <person name="Yan M."/>
            <person name="Daum C."/>
            <person name="Ng V."/>
            <person name="Clum A."/>
            <person name="Steindorff A."/>
            <person name="Ohm R.A."/>
            <person name="Martin F."/>
            <person name="Silar P."/>
            <person name="Natvig D.O."/>
            <person name="Lalanne C."/>
            <person name="Gautier V."/>
            <person name="Ament-Velasquez S.L."/>
            <person name="Kruys A."/>
            <person name="Hutchinson M.I."/>
            <person name="Powell A.J."/>
            <person name="Barry K."/>
            <person name="Miller A.N."/>
            <person name="Grigoriev I.V."/>
            <person name="Debuchy R."/>
            <person name="Gladieux P."/>
            <person name="Hiltunen Thoren M."/>
            <person name="Johannesson H."/>
        </authorList>
    </citation>
    <scope>NUCLEOTIDE SEQUENCE</scope>
    <source>
        <strain evidence="2">CBS 232.78</strain>
    </source>
</reference>
<feature type="compositionally biased region" description="Basic and acidic residues" evidence="1">
    <location>
        <begin position="200"/>
        <end position="213"/>
    </location>
</feature>
<gene>
    <name evidence="2" type="ORF">B0H63DRAFT_459416</name>
</gene>
<dbReference type="SUPFAM" id="SSF54768">
    <property type="entry name" value="dsRNA-binding domain-like"/>
    <property type="match status" value="1"/>
</dbReference>
<evidence type="ECO:0000313" key="2">
    <source>
        <dbReference type="EMBL" id="KAK3393867.1"/>
    </source>
</evidence>
<feature type="region of interest" description="Disordered" evidence="1">
    <location>
        <begin position="269"/>
        <end position="304"/>
    </location>
</feature>
<organism evidence="2 3">
    <name type="scientific">Podospora didyma</name>
    <dbReference type="NCBI Taxonomy" id="330526"/>
    <lineage>
        <taxon>Eukaryota</taxon>
        <taxon>Fungi</taxon>
        <taxon>Dikarya</taxon>
        <taxon>Ascomycota</taxon>
        <taxon>Pezizomycotina</taxon>
        <taxon>Sordariomycetes</taxon>
        <taxon>Sordariomycetidae</taxon>
        <taxon>Sordariales</taxon>
        <taxon>Podosporaceae</taxon>
        <taxon>Podospora</taxon>
    </lineage>
</organism>
<dbReference type="EMBL" id="JAULSW010000001">
    <property type="protein sequence ID" value="KAK3393867.1"/>
    <property type="molecule type" value="Genomic_DNA"/>
</dbReference>
<protein>
    <submittedName>
        <fullName evidence="2">Uncharacterized protein</fullName>
    </submittedName>
</protein>
<dbReference type="AlphaFoldDB" id="A0AAE0P5S5"/>
<evidence type="ECO:0000256" key="1">
    <source>
        <dbReference type="SAM" id="MobiDB-lite"/>
    </source>
</evidence>
<accession>A0AAE0P5S5</accession>
<feature type="region of interest" description="Disordered" evidence="1">
    <location>
        <begin position="200"/>
        <end position="219"/>
    </location>
</feature>
<dbReference type="Proteomes" id="UP001285441">
    <property type="component" value="Unassembled WGS sequence"/>
</dbReference>
<sequence>MATPTTSDGSVRKVTVKTENYSSQVQIPQSYIPMAPKRQVNQQFGFPPAQQPANQNYTASFAQRDISHGLGCDQSRPELNMVPTRSELVMAPAKLSAECQKRRFNPVWKESSRPVRGTCYYVCNVIIDGHLVTGIECLSAREAKEWVANKALVIIRNMPIKSRPLGIPTGRHSGPATKRETLFDAYRHMIGARGQDARRDRLGSVGRGDRRPSPDMTEAQIRPEKPNLARLIDDAVKEGPKVAKALLDGIALGLGTQFTGMTADVRRSRTLEAGGRSSGARAHVRGRTPPRDRSRIRQRSPLRHSRYIGGGGSVYF</sequence>
<evidence type="ECO:0000313" key="3">
    <source>
        <dbReference type="Proteomes" id="UP001285441"/>
    </source>
</evidence>
<comment type="caution">
    <text evidence="2">The sequence shown here is derived from an EMBL/GenBank/DDBJ whole genome shotgun (WGS) entry which is preliminary data.</text>
</comment>
<keyword evidence="3" id="KW-1185">Reference proteome</keyword>
<name>A0AAE0P5S5_9PEZI</name>
<proteinExistence type="predicted"/>